<evidence type="ECO:0000256" key="2">
    <source>
        <dbReference type="ARBA" id="ARBA00022490"/>
    </source>
</evidence>
<gene>
    <name evidence="7" type="primary">ppa</name>
    <name evidence="8" type="ORF">BIP78_1410</name>
</gene>
<evidence type="ECO:0000256" key="4">
    <source>
        <dbReference type="ARBA" id="ARBA00022801"/>
    </source>
</evidence>
<dbReference type="HAMAP" id="MF_00209">
    <property type="entry name" value="Inorganic_PPase"/>
    <property type="match status" value="1"/>
</dbReference>
<feature type="binding site" evidence="7">
    <location>
        <position position="60"/>
    </location>
    <ligand>
        <name>Mg(2+)</name>
        <dbReference type="ChEBI" id="CHEBI:18420"/>
        <label>1</label>
    </ligand>
</feature>
<evidence type="ECO:0000256" key="5">
    <source>
        <dbReference type="ARBA" id="ARBA00022842"/>
    </source>
</evidence>
<proteinExistence type="inferred from homology"/>
<sequence>MSPQPVIALVEVPKGSRNKYEYDERLGQLRLDRVLYSPLHYPADYGFILGTLAEDGDHLDALIVTYEPTFPGCLVPVRPVGVLDMRDEKGRDQKILAVPVVDPRFDEVADLPHLASHFLAEIEHFFQVYKTLEAKGTEIYGWAGADEARRILAEARRRGREAR</sequence>
<protein>
    <recommendedName>
        <fullName evidence="7">Inorganic pyrophosphatase</fullName>
        <ecNumber evidence="7">3.6.1.1</ecNumber>
    </recommendedName>
    <alternativeName>
        <fullName evidence="7">Pyrophosphate phospho-hydrolase</fullName>
        <shortName evidence="7">PPase</shortName>
    </alternativeName>
</protein>
<dbReference type="EMBL" id="CP034928">
    <property type="protein sequence ID" value="QAA77176.1"/>
    <property type="molecule type" value="Genomic_DNA"/>
</dbReference>
<comment type="similarity">
    <text evidence="7">Belongs to the PPase family.</text>
</comment>
<feature type="binding site" evidence="7">
    <location>
        <position position="45"/>
    </location>
    <ligand>
        <name>substrate</name>
    </ligand>
</feature>
<comment type="cofactor">
    <cofactor evidence="1 7">
        <name>Mg(2+)</name>
        <dbReference type="ChEBI" id="CHEBI:18420"/>
    </cofactor>
</comment>
<organism evidence="8 9">
    <name type="scientific">Bipolaricaulis sibiricus</name>
    <dbReference type="NCBI Taxonomy" id="2501609"/>
    <lineage>
        <taxon>Bacteria</taxon>
        <taxon>Candidatus Bipolaricaulota</taxon>
        <taxon>Candidatus Bipolaricaulia</taxon>
        <taxon>Candidatus Bipolaricaulales</taxon>
        <taxon>Candidatus Bipolaricaulaceae</taxon>
        <taxon>Candidatus Bipolaricaulis</taxon>
    </lineage>
</organism>
<dbReference type="SUPFAM" id="SSF50324">
    <property type="entry name" value="Inorganic pyrophosphatase"/>
    <property type="match status" value="1"/>
</dbReference>
<dbReference type="FunFam" id="3.90.80.10:FF:000003">
    <property type="entry name" value="Inorganic pyrophosphatase"/>
    <property type="match status" value="1"/>
</dbReference>
<evidence type="ECO:0000313" key="9">
    <source>
        <dbReference type="Proteomes" id="UP000287233"/>
    </source>
</evidence>
<dbReference type="InterPro" id="IPR008162">
    <property type="entry name" value="Pyrophosphatase"/>
</dbReference>
<evidence type="ECO:0000256" key="7">
    <source>
        <dbReference type="HAMAP-Rule" id="MF_00209"/>
    </source>
</evidence>
<dbReference type="GO" id="GO:0006796">
    <property type="term" value="P:phosphate-containing compound metabolic process"/>
    <property type="evidence" value="ECO:0007669"/>
    <property type="project" value="InterPro"/>
</dbReference>
<dbReference type="PANTHER" id="PTHR10286">
    <property type="entry name" value="INORGANIC PYROPHOSPHATASE"/>
    <property type="match status" value="1"/>
</dbReference>
<feature type="binding site" evidence="7">
    <location>
        <position position="55"/>
    </location>
    <ligand>
        <name>Mg(2+)</name>
        <dbReference type="ChEBI" id="CHEBI:18420"/>
        <label>1</label>
    </ligand>
</feature>
<accession>A0A410FVS9</accession>
<feature type="binding site" evidence="7">
    <location>
        <position position="19"/>
    </location>
    <ligand>
        <name>substrate</name>
    </ligand>
</feature>
<comment type="function">
    <text evidence="7">Catalyzes the hydrolysis of inorganic pyrophosphate (PPi) forming two phosphate ions.</text>
</comment>
<feature type="binding site" evidence="7">
    <location>
        <position position="33"/>
    </location>
    <ligand>
        <name>substrate</name>
    </ligand>
</feature>
<feature type="binding site" evidence="7">
    <location>
        <position position="60"/>
    </location>
    <ligand>
        <name>Mg(2+)</name>
        <dbReference type="ChEBI" id="CHEBI:18420"/>
        <label>2</label>
    </ligand>
</feature>
<dbReference type="CDD" id="cd00412">
    <property type="entry name" value="pyrophosphatase"/>
    <property type="match status" value="1"/>
</dbReference>
<dbReference type="Pfam" id="PF00719">
    <property type="entry name" value="Pyrophosphatase"/>
    <property type="match status" value="1"/>
</dbReference>
<dbReference type="EC" id="3.6.1.1" evidence="7"/>
<comment type="subcellular location">
    <subcellularLocation>
        <location evidence="7">Cytoplasm</location>
    </subcellularLocation>
</comment>
<dbReference type="GO" id="GO:0005737">
    <property type="term" value="C:cytoplasm"/>
    <property type="evidence" value="ECO:0007669"/>
    <property type="project" value="UniProtKB-SubCell"/>
</dbReference>
<evidence type="ECO:0000256" key="6">
    <source>
        <dbReference type="ARBA" id="ARBA00047820"/>
    </source>
</evidence>
<dbReference type="InterPro" id="IPR036649">
    <property type="entry name" value="Pyrophosphatase_sf"/>
</dbReference>
<keyword evidence="4 7" id="KW-0378">Hydrolase</keyword>
<dbReference type="AlphaFoldDB" id="A0A410FVS9"/>
<dbReference type="KEGG" id="bih:BIP78_1410"/>
<feature type="binding site" evidence="7">
    <location>
        <position position="92"/>
    </location>
    <ligand>
        <name>Mg(2+)</name>
        <dbReference type="ChEBI" id="CHEBI:18420"/>
        <label>1</label>
    </ligand>
</feature>
<feature type="binding site" evidence="7">
    <location>
        <position position="129"/>
    </location>
    <ligand>
        <name>substrate</name>
    </ligand>
</feature>
<reference evidence="9" key="1">
    <citation type="submission" date="2018-12" db="EMBL/GenBank/DDBJ databases">
        <title>Complete genome sequence of an uncultured bacterium of the candidate phylum Bipolaricaulota.</title>
        <authorList>
            <person name="Kadnikov V.V."/>
            <person name="Mardanov A.V."/>
            <person name="Beletsky A.V."/>
            <person name="Frank Y.A."/>
            <person name="Karnachuk O.V."/>
            <person name="Ravin N.V."/>
        </authorList>
    </citation>
    <scope>NUCLEOTIDE SEQUENCE [LARGE SCALE GENOMIC DNA]</scope>
</reference>
<dbReference type="Gene3D" id="3.90.80.10">
    <property type="entry name" value="Inorganic pyrophosphatase"/>
    <property type="match status" value="1"/>
</dbReference>
<dbReference type="Proteomes" id="UP000287233">
    <property type="component" value="Chromosome"/>
</dbReference>
<evidence type="ECO:0000313" key="8">
    <source>
        <dbReference type="EMBL" id="QAA77176.1"/>
    </source>
</evidence>
<comment type="subunit">
    <text evidence="7">Homohexamer.</text>
</comment>
<name>A0A410FVS9_BIPS1</name>
<keyword evidence="3 7" id="KW-0479">Metal-binding</keyword>
<comment type="catalytic activity">
    <reaction evidence="6 7">
        <text>diphosphate + H2O = 2 phosphate + H(+)</text>
        <dbReference type="Rhea" id="RHEA:24576"/>
        <dbReference type="ChEBI" id="CHEBI:15377"/>
        <dbReference type="ChEBI" id="CHEBI:15378"/>
        <dbReference type="ChEBI" id="CHEBI:33019"/>
        <dbReference type="ChEBI" id="CHEBI:43474"/>
        <dbReference type="EC" id="3.6.1.1"/>
    </reaction>
</comment>
<dbReference type="GO" id="GO:0004427">
    <property type="term" value="F:inorganic diphosphate phosphatase activity"/>
    <property type="evidence" value="ECO:0007669"/>
    <property type="project" value="UniProtKB-UniRule"/>
</dbReference>
<keyword evidence="5 7" id="KW-0460">Magnesium</keyword>
<evidence type="ECO:0000256" key="1">
    <source>
        <dbReference type="ARBA" id="ARBA00001946"/>
    </source>
</evidence>
<dbReference type="GO" id="GO:0000287">
    <property type="term" value="F:magnesium ion binding"/>
    <property type="evidence" value="ECO:0007669"/>
    <property type="project" value="UniProtKB-UniRule"/>
</dbReference>
<keyword evidence="2 7" id="KW-0963">Cytoplasm</keyword>
<evidence type="ECO:0000256" key="3">
    <source>
        <dbReference type="ARBA" id="ARBA00022723"/>
    </source>
</evidence>